<keyword evidence="2" id="KW-0472">Membrane</keyword>
<feature type="compositionally biased region" description="Polar residues" evidence="1">
    <location>
        <begin position="377"/>
        <end position="391"/>
    </location>
</feature>
<dbReference type="EMBL" id="CP001431">
    <property type="protein sequence ID" value="ACT69464.1"/>
    <property type="molecule type" value="Genomic_DNA"/>
</dbReference>
<sequence length="532" mass="56450">MQGQENRLVSYLTHGGCTYKLLQKGSNLTLEVENSSGQKASVNVDGVDSSSFTPKLDPLSKSNTAQVALTFKEAGKTFKSSVYLYDSSKVSLTEQGSGYTHPGKLLNINVCGPVNREKLCAVYDESGVIKVQVLSVNSDTGAIVSSGTSKTVKGLENRVTAISAAEVGRGQRIVILAKDGTTLKRGSSTGSSITMSTFTPTGGLSGNKVEKIILNACKENKVCAIVSCADGKLYYLKSGSNDISNAAAEIMSSTGNTANLSVDPEYDSGSTVARFNVFVTEGEGSVKKATFAITGNQCEKSNSVTVTEEISTVRPLTATTDQAGRESTEISRAVTTSQIAVTNSSREFRNTNRAITSASTTTQKTTTSVVVRRKNITPHTSSKSNTASRTPSSKRRATKTTDITPRKPTPIALESSSTAFYTQANARQLFGDTTVGRGSTSTTVAPSNAGSAGAVLGMIAGGVFFLLLLGFLWLIHRVCRRRARMRHLLEAELSALAMENLNPSEDENSDTEIPGPLQETSTERGPENHNQK</sequence>
<keyword evidence="2" id="KW-1133">Transmembrane helix</keyword>
<evidence type="ECO:0000256" key="1">
    <source>
        <dbReference type="SAM" id="MobiDB-lite"/>
    </source>
</evidence>
<feature type="region of interest" description="Disordered" evidence="1">
    <location>
        <begin position="501"/>
        <end position="532"/>
    </location>
</feature>
<evidence type="ECO:0000256" key="2">
    <source>
        <dbReference type="SAM" id="Phobius"/>
    </source>
</evidence>
<keyword evidence="4" id="KW-1185">Reference proteome</keyword>
<evidence type="ECO:0000313" key="4">
    <source>
        <dbReference type="Proteomes" id="UP000001627"/>
    </source>
</evidence>
<proteinExistence type="predicted"/>
<feature type="compositionally biased region" description="Basic and acidic residues" evidence="1">
    <location>
        <begin position="521"/>
        <end position="532"/>
    </location>
</feature>
<protein>
    <submittedName>
        <fullName evidence="3">Uncharacterized protein</fullName>
    </submittedName>
</protein>
<dbReference type="RefSeq" id="WP_015816351.1">
    <property type="nucleotide sequence ID" value="NC_013009.1"/>
</dbReference>
<accession>C6V4Z9</accession>
<feature type="compositionally biased region" description="Low complexity" evidence="1">
    <location>
        <begin position="358"/>
        <end position="370"/>
    </location>
</feature>
<feature type="transmembrane region" description="Helical" evidence="2">
    <location>
        <begin position="452"/>
        <end position="475"/>
    </location>
</feature>
<dbReference type="Proteomes" id="UP000001627">
    <property type="component" value="Chromosome"/>
</dbReference>
<dbReference type="AlphaFoldDB" id="C6V4Z9"/>
<feature type="region of interest" description="Disordered" evidence="1">
    <location>
        <begin position="358"/>
        <end position="410"/>
    </location>
</feature>
<dbReference type="KEGG" id="nri:NRI_0484"/>
<dbReference type="OrthoDB" id="9819866at2"/>
<evidence type="ECO:0000313" key="3">
    <source>
        <dbReference type="EMBL" id="ACT69464.1"/>
    </source>
</evidence>
<dbReference type="HOGENOM" id="CLU_516608_0_0_5"/>
<reference evidence="3 4" key="1">
    <citation type="journal article" date="2009" name="Nucleic Acids Res.">
        <title>Analysis of complete genome sequence of Neorickettsia risticii: causative agent of Potomac horse fever.</title>
        <authorList>
            <person name="Lin M."/>
            <person name="Zhang C."/>
            <person name="Gibson K."/>
            <person name="Rikihisa Y."/>
        </authorList>
    </citation>
    <scope>NUCLEOTIDE SEQUENCE [LARGE SCALE GENOMIC DNA]</scope>
    <source>
        <strain evidence="3 4">Illinois</strain>
    </source>
</reference>
<gene>
    <name evidence="3" type="ordered locus">NRI_0484</name>
</gene>
<keyword evidence="2" id="KW-0812">Transmembrane</keyword>
<name>C6V4Z9_NEORI</name>
<organism evidence="3 4">
    <name type="scientific">Neorickettsia risticii (strain Illinois)</name>
    <dbReference type="NCBI Taxonomy" id="434131"/>
    <lineage>
        <taxon>Bacteria</taxon>
        <taxon>Pseudomonadati</taxon>
        <taxon>Pseudomonadota</taxon>
        <taxon>Alphaproteobacteria</taxon>
        <taxon>Rickettsiales</taxon>
        <taxon>Anaplasmataceae</taxon>
        <taxon>Neorickettsia</taxon>
    </lineage>
</organism>